<gene>
    <name evidence="2" type="ORF">AO501_18490</name>
</gene>
<dbReference type="AlphaFoldDB" id="A0A0Q2QVK8"/>
<name>A0A0Q2QVK8_MYCGO</name>
<comment type="caution">
    <text evidence="2">The sequence shown here is derived from an EMBL/GenBank/DDBJ whole genome shotgun (WGS) entry which is preliminary data.</text>
</comment>
<feature type="transmembrane region" description="Helical" evidence="1">
    <location>
        <begin position="113"/>
        <end position="132"/>
    </location>
</feature>
<feature type="transmembrane region" description="Helical" evidence="1">
    <location>
        <begin position="73"/>
        <end position="93"/>
    </location>
</feature>
<keyword evidence="1" id="KW-0472">Membrane</keyword>
<dbReference type="STRING" id="1778.A9W97_22375"/>
<protein>
    <submittedName>
        <fullName evidence="2">Uncharacterized protein</fullName>
    </submittedName>
</protein>
<keyword evidence="1" id="KW-0812">Transmembrane</keyword>
<dbReference type="EMBL" id="LKTM01000361">
    <property type="protein sequence ID" value="KQH76014.1"/>
    <property type="molecule type" value="Genomic_DNA"/>
</dbReference>
<proteinExistence type="predicted"/>
<evidence type="ECO:0000256" key="1">
    <source>
        <dbReference type="SAM" id="Phobius"/>
    </source>
</evidence>
<dbReference type="Proteomes" id="UP000051677">
    <property type="component" value="Unassembled WGS sequence"/>
</dbReference>
<accession>A0A0Q2QVK8</accession>
<feature type="transmembrane region" description="Helical" evidence="1">
    <location>
        <begin position="12"/>
        <end position="32"/>
    </location>
</feature>
<evidence type="ECO:0000313" key="2">
    <source>
        <dbReference type="EMBL" id="KQH76014.1"/>
    </source>
</evidence>
<dbReference type="OrthoDB" id="4737921at2"/>
<feature type="transmembrane region" description="Helical" evidence="1">
    <location>
        <begin position="47"/>
        <end position="66"/>
    </location>
</feature>
<reference evidence="2 3" key="1">
    <citation type="submission" date="2015-10" db="EMBL/GenBank/DDBJ databases">
        <title>Mycobacterium gordonae draft genome assembly.</title>
        <authorList>
            <person name="Ustinova V."/>
            <person name="Smirnova T."/>
            <person name="Blagodatskikh K."/>
            <person name="Varlamov D."/>
            <person name="Larionova E."/>
            <person name="Chernousova L."/>
        </authorList>
    </citation>
    <scope>NUCLEOTIDE SEQUENCE [LARGE SCALE GENOMIC DNA]</scope>
    <source>
        <strain evidence="2 3">CTRI 14-8773</strain>
    </source>
</reference>
<dbReference type="RefSeq" id="WP_055581030.1">
    <property type="nucleotide sequence ID" value="NZ_LKTM01000361.1"/>
</dbReference>
<evidence type="ECO:0000313" key="3">
    <source>
        <dbReference type="Proteomes" id="UP000051677"/>
    </source>
</evidence>
<keyword evidence="1" id="KW-1133">Transmembrane helix</keyword>
<sequence length="154" mass="16574">MSTSQLQPRTREFARVLGPFFAIIGITTVARGSEMRTLLTGFESSPVWFWVTGALVLICGLITVGLHPYWRGAAAIIVSVLGWAMTLRGMLLLAFPKAFKAAADATIGMDGMWMTASVLLAVAGLYLTYVGWRPVPAAPEPKAEAAPRNLRHAA</sequence>
<organism evidence="2 3">
    <name type="scientific">Mycobacterium gordonae</name>
    <dbReference type="NCBI Taxonomy" id="1778"/>
    <lineage>
        <taxon>Bacteria</taxon>
        <taxon>Bacillati</taxon>
        <taxon>Actinomycetota</taxon>
        <taxon>Actinomycetes</taxon>
        <taxon>Mycobacteriales</taxon>
        <taxon>Mycobacteriaceae</taxon>
        <taxon>Mycobacterium</taxon>
    </lineage>
</organism>